<feature type="domain" description="Alpha-D-phosphohexomutase C-terminal" evidence="8">
    <location>
        <begin position="406"/>
        <end position="456"/>
    </location>
</feature>
<evidence type="ECO:0000256" key="3">
    <source>
        <dbReference type="ARBA" id="ARBA00022723"/>
    </source>
</evidence>
<keyword evidence="13" id="KW-1185">Reference proteome</keyword>
<dbReference type="FunFam" id="3.40.120.10:FF:000001">
    <property type="entry name" value="Phosphoglucosamine mutase"/>
    <property type="match status" value="1"/>
</dbReference>
<feature type="binding site" evidence="6">
    <location>
        <position position="263"/>
    </location>
    <ligand>
        <name>Mg(2+)</name>
        <dbReference type="ChEBI" id="CHEBI:18420"/>
    </ligand>
</feature>
<dbReference type="Proteomes" id="UP000282211">
    <property type="component" value="Unassembled WGS sequence"/>
</dbReference>
<dbReference type="GO" id="GO:0009252">
    <property type="term" value="P:peptidoglycan biosynthetic process"/>
    <property type="evidence" value="ECO:0007669"/>
    <property type="project" value="UniProtKB-ARBA"/>
</dbReference>
<protein>
    <recommendedName>
        <fullName evidence="6">Phosphoglucosamine mutase</fullName>
        <ecNumber evidence="6">5.4.2.10</ecNumber>
    </recommendedName>
</protein>
<dbReference type="GO" id="GO:0006048">
    <property type="term" value="P:UDP-N-acetylglucosamine biosynthetic process"/>
    <property type="evidence" value="ECO:0007669"/>
    <property type="project" value="TreeGrafter"/>
</dbReference>
<dbReference type="GO" id="GO:0000287">
    <property type="term" value="F:magnesium ion binding"/>
    <property type="evidence" value="ECO:0007669"/>
    <property type="project" value="UniProtKB-UniRule"/>
</dbReference>
<dbReference type="InterPro" id="IPR016055">
    <property type="entry name" value="A-D-PHexomutase_a/b/a-I/II/III"/>
</dbReference>
<keyword evidence="4 6" id="KW-0460">Magnesium</keyword>
<comment type="PTM">
    <text evidence="6">Activated by phosphorylation.</text>
</comment>
<name>A0A420WIG9_9PROT</name>
<accession>A0A420WIG9</accession>
<keyword evidence="5 6" id="KW-0413">Isomerase</keyword>
<dbReference type="InterPro" id="IPR050060">
    <property type="entry name" value="Phosphoglucosamine_mutase"/>
</dbReference>
<sequence>MSENKSSKEETNTPRKFFGTDGIRGLSNVDKMTPESVMRLGQAAGRYFRNKEKGDHHRPTVFIGKDTRLSGYMIEPALVAGFTSVGMDVTLSGPIPTSAVSILTRTLRADMGVMITASHNKYHDNGIKFFGPSGRKLSDKAEIAIEALLDNEQIRLAKPENLGRVKRYEDMQARYIEIAKATFPRRMRLSGLKIVLDCANGAAYHTAPDTMWELGADEVIPLGVSPNGKNINSGCGSTHTDLLSETVVKTGADIGIALDGDADRLIMCDEKGKVIDGDQLLGLICYSWYVNKTLAKPGLVATVMSNLGLERFIQGHKMDFIRTAVGDRHVAARMRQDGYNLGGEQSGHILMPDFAPTGDGTISALQVLAELIRQDKPASEVLNVFDPVPQMLKNVTYSGTSPLMQKEVKKAIDEAQASFGDTGRVLVRASGTEPLIRVMAEGDDEGKVDKITDHLVAVINNYAS</sequence>
<comment type="catalytic activity">
    <reaction evidence="6">
        <text>alpha-D-glucosamine 1-phosphate = D-glucosamine 6-phosphate</text>
        <dbReference type="Rhea" id="RHEA:23424"/>
        <dbReference type="ChEBI" id="CHEBI:58516"/>
        <dbReference type="ChEBI" id="CHEBI:58725"/>
        <dbReference type="EC" id="5.4.2.10"/>
    </reaction>
</comment>
<evidence type="ECO:0000256" key="5">
    <source>
        <dbReference type="ARBA" id="ARBA00023235"/>
    </source>
</evidence>
<dbReference type="PANTHER" id="PTHR42946:SF1">
    <property type="entry name" value="PHOSPHOGLUCOMUTASE (ALPHA-D-GLUCOSE-1,6-BISPHOSPHATE-DEPENDENT)"/>
    <property type="match status" value="1"/>
</dbReference>
<dbReference type="InterPro" id="IPR005846">
    <property type="entry name" value="A-D-PHexomutase_a/b/a-III"/>
</dbReference>
<evidence type="ECO:0000256" key="2">
    <source>
        <dbReference type="ARBA" id="ARBA00022553"/>
    </source>
</evidence>
<dbReference type="SUPFAM" id="SSF53738">
    <property type="entry name" value="Phosphoglucomutase, first 3 domains"/>
    <property type="match status" value="3"/>
</dbReference>
<dbReference type="InterPro" id="IPR005843">
    <property type="entry name" value="A-D-PHexomutase_C"/>
</dbReference>
<dbReference type="InterPro" id="IPR006352">
    <property type="entry name" value="GlmM_bact"/>
</dbReference>
<dbReference type="Pfam" id="PF02880">
    <property type="entry name" value="PGM_PMM_III"/>
    <property type="match status" value="1"/>
</dbReference>
<dbReference type="FunCoup" id="A0A420WIG9">
    <property type="interactions" value="407"/>
</dbReference>
<dbReference type="PRINTS" id="PR00509">
    <property type="entry name" value="PGMPMM"/>
</dbReference>
<feature type="binding site" evidence="6">
    <location>
        <position position="259"/>
    </location>
    <ligand>
        <name>Mg(2+)</name>
        <dbReference type="ChEBI" id="CHEBI:18420"/>
    </ligand>
</feature>
<dbReference type="HAMAP" id="MF_01554_B">
    <property type="entry name" value="GlmM_B"/>
    <property type="match status" value="1"/>
</dbReference>
<evidence type="ECO:0000256" key="6">
    <source>
        <dbReference type="HAMAP-Rule" id="MF_01554"/>
    </source>
</evidence>
<dbReference type="RefSeq" id="WP_121098648.1">
    <property type="nucleotide sequence ID" value="NZ_RBII01000001.1"/>
</dbReference>
<feature type="domain" description="Alpha-D-phosphohexomutase alpha/beta/alpha" evidence="10">
    <location>
        <begin position="174"/>
        <end position="272"/>
    </location>
</feature>
<dbReference type="Pfam" id="PF00408">
    <property type="entry name" value="PGM_PMM_IV"/>
    <property type="match status" value="1"/>
</dbReference>
<feature type="compositionally biased region" description="Basic and acidic residues" evidence="7">
    <location>
        <begin position="1"/>
        <end position="13"/>
    </location>
</feature>
<keyword evidence="3 6" id="KW-0479">Metal-binding</keyword>
<feature type="modified residue" description="Phosphoserine" evidence="6">
    <location>
        <position position="118"/>
    </location>
</feature>
<dbReference type="Pfam" id="PF02878">
    <property type="entry name" value="PGM_PMM_I"/>
    <property type="match status" value="1"/>
</dbReference>
<dbReference type="NCBIfam" id="NF008139">
    <property type="entry name" value="PRK10887.1"/>
    <property type="match status" value="1"/>
</dbReference>
<dbReference type="Gene3D" id="3.40.120.10">
    <property type="entry name" value="Alpha-D-Glucose-1,6-Bisphosphate, subunit A, domain 3"/>
    <property type="match status" value="3"/>
</dbReference>
<dbReference type="InParanoid" id="A0A420WIG9"/>
<comment type="cofactor">
    <cofactor evidence="6">
        <name>Mg(2+)</name>
        <dbReference type="ChEBI" id="CHEBI:18420"/>
    </cofactor>
    <text evidence="6">Binds 1 Mg(2+) ion per subunit.</text>
</comment>
<evidence type="ECO:0000259" key="9">
    <source>
        <dbReference type="Pfam" id="PF02878"/>
    </source>
</evidence>
<evidence type="ECO:0000259" key="8">
    <source>
        <dbReference type="Pfam" id="PF00408"/>
    </source>
</evidence>
<dbReference type="GO" id="GO:0004615">
    <property type="term" value="F:phosphomannomutase activity"/>
    <property type="evidence" value="ECO:0007669"/>
    <property type="project" value="TreeGrafter"/>
</dbReference>
<organism evidence="12 13">
    <name type="scientific">Litorimonas taeanensis</name>
    <dbReference type="NCBI Taxonomy" id="568099"/>
    <lineage>
        <taxon>Bacteria</taxon>
        <taxon>Pseudomonadati</taxon>
        <taxon>Pseudomonadota</taxon>
        <taxon>Alphaproteobacteria</taxon>
        <taxon>Maricaulales</taxon>
        <taxon>Robiginitomaculaceae</taxon>
    </lineage>
</organism>
<dbReference type="InterPro" id="IPR005841">
    <property type="entry name" value="Alpha-D-phosphohexomutase_SF"/>
</dbReference>
<dbReference type="EMBL" id="RBII01000001">
    <property type="protein sequence ID" value="RKQ70824.1"/>
    <property type="molecule type" value="Genomic_DNA"/>
</dbReference>
<dbReference type="Pfam" id="PF02879">
    <property type="entry name" value="PGM_PMM_II"/>
    <property type="match status" value="1"/>
</dbReference>
<evidence type="ECO:0000313" key="12">
    <source>
        <dbReference type="EMBL" id="RKQ70824.1"/>
    </source>
</evidence>
<dbReference type="SUPFAM" id="SSF55957">
    <property type="entry name" value="Phosphoglucomutase, C-terminal domain"/>
    <property type="match status" value="1"/>
</dbReference>
<feature type="binding site" evidence="6">
    <location>
        <position position="261"/>
    </location>
    <ligand>
        <name>Mg(2+)</name>
        <dbReference type="ChEBI" id="CHEBI:18420"/>
    </ligand>
</feature>
<keyword evidence="2 6" id="KW-0597">Phosphoprotein</keyword>
<evidence type="ECO:0000313" key="13">
    <source>
        <dbReference type="Proteomes" id="UP000282211"/>
    </source>
</evidence>
<dbReference type="Gene3D" id="3.30.310.50">
    <property type="entry name" value="Alpha-D-phosphohexomutase, C-terminal domain"/>
    <property type="match status" value="1"/>
</dbReference>
<evidence type="ECO:0000259" key="10">
    <source>
        <dbReference type="Pfam" id="PF02879"/>
    </source>
</evidence>
<dbReference type="OrthoDB" id="9803322at2"/>
<feature type="region of interest" description="Disordered" evidence="7">
    <location>
        <begin position="1"/>
        <end position="20"/>
    </location>
</feature>
<evidence type="ECO:0000256" key="4">
    <source>
        <dbReference type="ARBA" id="ARBA00022842"/>
    </source>
</evidence>
<feature type="binding site" description="via phosphate group" evidence="6">
    <location>
        <position position="118"/>
    </location>
    <ligand>
        <name>Mg(2+)</name>
        <dbReference type="ChEBI" id="CHEBI:18420"/>
    </ligand>
</feature>
<dbReference type="CDD" id="cd05802">
    <property type="entry name" value="GlmM"/>
    <property type="match status" value="1"/>
</dbReference>
<dbReference type="GO" id="GO:0005829">
    <property type="term" value="C:cytosol"/>
    <property type="evidence" value="ECO:0007669"/>
    <property type="project" value="TreeGrafter"/>
</dbReference>
<proteinExistence type="inferred from homology"/>
<dbReference type="InterPro" id="IPR005844">
    <property type="entry name" value="A-D-PHexomutase_a/b/a-I"/>
</dbReference>
<reference evidence="12 13" key="1">
    <citation type="submission" date="2018-10" db="EMBL/GenBank/DDBJ databases">
        <title>Genomic Encyclopedia of Type Strains, Phase IV (KMG-IV): sequencing the most valuable type-strain genomes for metagenomic binning, comparative biology and taxonomic classification.</title>
        <authorList>
            <person name="Goeker M."/>
        </authorList>
    </citation>
    <scope>NUCLEOTIDE SEQUENCE [LARGE SCALE GENOMIC DNA]</scope>
    <source>
        <strain evidence="12 13">DSM 22008</strain>
    </source>
</reference>
<dbReference type="NCBIfam" id="TIGR01455">
    <property type="entry name" value="glmM"/>
    <property type="match status" value="1"/>
</dbReference>
<comment type="similarity">
    <text evidence="1 6">Belongs to the phosphohexose mutase family.</text>
</comment>
<dbReference type="EC" id="5.4.2.10" evidence="6"/>
<dbReference type="InterPro" id="IPR036900">
    <property type="entry name" value="A-D-PHexomutase_C_sf"/>
</dbReference>
<evidence type="ECO:0000256" key="1">
    <source>
        <dbReference type="ARBA" id="ARBA00010231"/>
    </source>
</evidence>
<dbReference type="GO" id="GO:0005975">
    <property type="term" value="P:carbohydrate metabolic process"/>
    <property type="evidence" value="ECO:0007669"/>
    <property type="project" value="InterPro"/>
</dbReference>
<comment type="function">
    <text evidence="6">Catalyzes the conversion of glucosamine-6-phosphate to glucosamine-1-phosphate.</text>
</comment>
<dbReference type="PANTHER" id="PTHR42946">
    <property type="entry name" value="PHOSPHOHEXOSE MUTASE"/>
    <property type="match status" value="1"/>
</dbReference>
<dbReference type="InterPro" id="IPR005845">
    <property type="entry name" value="A-D-PHexomutase_a/b/a-II"/>
</dbReference>
<evidence type="ECO:0000256" key="7">
    <source>
        <dbReference type="SAM" id="MobiDB-lite"/>
    </source>
</evidence>
<dbReference type="AlphaFoldDB" id="A0A420WIG9"/>
<dbReference type="FunFam" id="3.30.310.50:FF:000001">
    <property type="entry name" value="Phosphoglucosamine mutase"/>
    <property type="match status" value="1"/>
</dbReference>
<comment type="caution">
    <text evidence="12">The sequence shown here is derived from an EMBL/GenBank/DDBJ whole genome shotgun (WGS) entry which is preliminary data.</text>
</comment>
<dbReference type="FunFam" id="3.40.120.10:FF:000003">
    <property type="entry name" value="Phosphoglucosamine mutase"/>
    <property type="match status" value="1"/>
</dbReference>
<feature type="domain" description="Alpha-D-phosphohexomutase alpha/beta/alpha" evidence="11">
    <location>
        <begin position="276"/>
        <end position="384"/>
    </location>
</feature>
<feature type="domain" description="Alpha-D-phosphohexomutase alpha/beta/alpha" evidence="9">
    <location>
        <begin position="16"/>
        <end position="152"/>
    </location>
</feature>
<feature type="active site" description="Phosphoserine intermediate" evidence="6">
    <location>
        <position position="118"/>
    </location>
</feature>
<evidence type="ECO:0000259" key="11">
    <source>
        <dbReference type="Pfam" id="PF02880"/>
    </source>
</evidence>
<gene>
    <name evidence="6" type="primary">glmM</name>
    <name evidence="12" type="ORF">DES40_0125</name>
</gene>
<dbReference type="GO" id="GO:0008966">
    <property type="term" value="F:phosphoglucosamine mutase activity"/>
    <property type="evidence" value="ECO:0007669"/>
    <property type="project" value="UniProtKB-UniRule"/>
</dbReference>